<dbReference type="EMBL" id="JADIMO010000099">
    <property type="protein sequence ID" value="MBO8445615.1"/>
    <property type="molecule type" value="Genomic_DNA"/>
</dbReference>
<dbReference type="Pfam" id="PF02518">
    <property type="entry name" value="HATPase_c"/>
    <property type="match status" value="1"/>
</dbReference>
<dbReference type="PANTHER" id="PTHR43547:SF2">
    <property type="entry name" value="HYBRID SIGNAL TRANSDUCTION HISTIDINE KINASE C"/>
    <property type="match status" value="1"/>
</dbReference>
<dbReference type="SUPFAM" id="SSF47384">
    <property type="entry name" value="Homodimeric domain of signal transducing histidine kinase"/>
    <property type="match status" value="1"/>
</dbReference>
<dbReference type="SMART" id="SM00448">
    <property type="entry name" value="REC"/>
    <property type="match status" value="1"/>
</dbReference>
<dbReference type="AlphaFoldDB" id="A0A9D9EEQ5"/>
<dbReference type="PROSITE" id="PS50109">
    <property type="entry name" value="HIS_KIN"/>
    <property type="match status" value="1"/>
</dbReference>
<keyword evidence="3 4" id="KW-0597">Phosphoprotein</keyword>
<feature type="domain" description="Histidine kinase" evidence="7">
    <location>
        <begin position="308"/>
        <end position="520"/>
    </location>
</feature>
<keyword evidence="6" id="KW-0472">Membrane</keyword>
<feature type="transmembrane region" description="Helical" evidence="6">
    <location>
        <begin position="246"/>
        <end position="265"/>
    </location>
</feature>
<name>A0A9D9EEQ5_9BACT</name>
<feature type="domain" description="Response regulatory" evidence="8">
    <location>
        <begin position="539"/>
        <end position="656"/>
    </location>
</feature>
<dbReference type="GO" id="GO:0000155">
    <property type="term" value="F:phosphorelay sensor kinase activity"/>
    <property type="evidence" value="ECO:0007669"/>
    <property type="project" value="InterPro"/>
</dbReference>
<dbReference type="PANTHER" id="PTHR43547">
    <property type="entry name" value="TWO-COMPONENT HISTIDINE KINASE"/>
    <property type="match status" value="1"/>
</dbReference>
<dbReference type="InterPro" id="IPR036890">
    <property type="entry name" value="HATPase_C_sf"/>
</dbReference>
<keyword evidence="5" id="KW-0175">Coiled coil</keyword>
<sequence>MYMSLRQKILFSYIILIMLIGSMTAILLFDRARIREIEEESAEIRSVRRDINTVHRRITELATLGESVMAWDTTEYHLYHEKRMSVDTLLADLKQNCTGFVLPEQVDTLRMLLSDKEHHLYRIMKAFHCQEIADSLIAEQLPKVTSQATRTRTVIRKKKGIAGWFGKKDTVTIPVPAAPLHSLNERLISLQEKRIRDLDTYTDSLRFYNRELNIRLYSFIAMLDRQAQTAFQYREQKIAEAQRHSFRLIAGLVGAAIVLLIVSHIKIMRDIQCRERDSKQKEELISKLRKINGKNEELIKSRRKIIQTITHELRSPLAAISGNAELLTQDIADTERQRHTEAILLSSDRMTALLNNLLNFFRLDSGKETVSPRPFRLAGIVETLDAEFRPQAEAKGLAFVSENCIDEVVLGDKDMVLRIGSNLLSNAVKFTERGMVSIRASFDHGIYTMEVEDTGSGIDKRHQKIIYRPFERLSNAATQDGFGLGLSIVRNLVRLMNGKIFLDSESGEGNTFTIKLPLDTASGISENLDNKPVLCGNITVLLLDNDEVILAMTKEMLVRQKIHCDICRNVRELLDCMRTRDYDLLITDLKMPDINGYEILELLRTSNIGNSREIPVIACTAMDNSSEAELLAAGFSACLFKPFSGDEAVRIISSCIGNTRPAHGSIDLTPLIAYGNKEETLDRLASETVKEMDKIRQACRKMDIDGLDTMIHHLRSSWMLLNAARPLQDLYDTVHSPEMDGTELKEKVQAVLDTGEMIVMQAQKKKEELWEK</sequence>
<reference evidence="9" key="1">
    <citation type="submission" date="2020-10" db="EMBL/GenBank/DDBJ databases">
        <authorList>
            <person name="Gilroy R."/>
        </authorList>
    </citation>
    <scope>NUCLEOTIDE SEQUENCE</scope>
    <source>
        <strain evidence="9">D5-748</strain>
    </source>
</reference>
<dbReference type="SMART" id="SM00387">
    <property type="entry name" value="HATPase_c"/>
    <property type="match status" value="1"/>
</dbReference>
<keyword evidence="6" id="KW-0812">Transmembrane</keyword>
<dbReference type="InterPro" id="IPR011006">
    <property type="entry name" value="CheY-like_superfamily"/>
</dbReference>
<evidence type="ECO:0000313" key="9">
    <source>
        <dbReference type="EMBL" id="MBO8445615.1"/>
    </source>
</evidence>
<evidence type="ECO:0000256" key="5">
    <source>
        <dbReference type="SAM" id="Coils"/>
    </source>
</evidence>
<dbReference type="SMART" id="SM00388">
    <property type="entry name" value="HisKA"/>
    <property type="match status" value="1"/>
</dbReference>
<proteinExistence type="predicted"/>
<keyword evidence="6" id="KW-1133">Transmembrane helix</keyword>
<dbReference type="Pfam" id="PF00072">
    <property type="entry name" value="Response_reg"/>
    <property type="match status" value="1"/>
</dbReference>
<dbReference type="Gene3D" id="3.40.50.2300">
    <property type="match status" value="1"/>
</dbReference>
<dbReference type="InterPro" id="IPR004358">
    <property type="entry name" value="Sig_transdc_His_kin-like_C"/>
</dbReference>
<comment type="caution">
    <text evidence="9">The sequence shown here is derived from an EMBL/GenBank/DDBJ whole genome shotgun (WGS) entry which is preliminary data.</text>
</comment>
<evidence type="ECO:0000256" key="2">
    <source>
        <dbReference type="ARBA" id="ARBA00012438"/>
    </source>
</evidence>
<evidence type="ECO:0000256" key="3">
    <source>
        <dbReference type="ARBA" id="ARBA00022553"/>
    </source>
</evidence>
<dbReference type="SUPFAM" id="SSF52172">
    <property type="entry name" value="CheY-like"/>
    <property type="match status" value="1"/>
</dbReference>
<feature type="coiled-coil region" evidence="5">
    <location>
        <begin position="281"/>
        <end position="337"/>
    </location>
</feature>
<dbReference type="PROSITE" id="PS50110">
    <property type="entry name" value="RESPONSE_REGULATORY"/>
    <property type="match status" value="1"/>
</dbReference>
<dbReference type="InterPro" id="IPR003594">
    <property type="entry name" value="HATPase_dom"/>
</dbReference>
<evidence type="ECO:0000313" key="10">
    <source>
        <dbReference type="Proteomes" id="UP000823619"/>
    </source>
</evidence>
<dbReference type="InterPro" id="IPR001789">
    <property type="entry name" value="Sig_transdc_resp-reg_receiver"/>
</dbReference>
<feature type="modified residue" description="4-aspartylphosphate" evidence="4">
    <location>
        <position position="588"/>
    </location>
</feature>
<accession>A0A9D9EEQ5</accession>
<dbReference type="Gene3D" id="1.10.287.130">
    <property type="match status" value="1"/>
</dbReference>
<evidence type="ECO:0000259" key="8">
    <source>
        <dbReference type="PROSITE" id="PS50110"/>
    </source>
</evidence>
<dbReference type="InterPro" id="IPR036097">
    <property type="entry name" value="HisK_dim/P_sf"/>
</dbReference>
<dbReference type="InterPro" id="IPR003661">
    <property type="entry name" value="HisK_dim/P_dom"/>
</dbReference>
<organism evidence="9 10">
    <name type="scientific">Candidatus Cryptobacteroides merdavium</name>
    <dbReference type="NCBI Taxonomy" id="2840769"/>
    <lineage>
        <taxon>Bacteria</taxon>
        <taxon>Pseudomonadati</taxon>
        <taxon>Bacteroidota</taxon>
        <taxon>Bacteroidia</taxon>
        <taxon>Bacteroidales</taxon>
        <taxon>Candidatus Cryptobacteroides</taxon>
    </lineage>
</organism>
<dbReference type="PRINTS" id="PR00344">
    <property type="entry name" value="BCTRLSENSOR"/>
</dbReference>
<dbReference type="Proteomes" id="UP000823619">
    <property type="component" value="Unassembled WGS sequence"/>
</dbReference>
<feature type="transmembrane region" description="Helical" evidence="6">
    <location>
        <begin position="12"/>
        <end position="29"/>
    </location>
</feature>
<protein>
    <recommendedName>
        <fullName evidence="2">histidine kinase</fullName>
        <ecNumber evidence="2">2.7.13.3</ecNumber>
    </recommendedName>
</protein>
<reference evidence="9" key="2">
    <citation type="journal article" date="2021" name="PeerJ">
        <title>Extensive microbial diversity within the chicken gut microbiome revealed by metagenomics and culture.</title>
        <authorList>
            <person name="Gilroy R."/>
            <person name="Ravi A."/>
            <person name="Getino M."/>
            <person name="Pursley I."/>
            <person name="Horton D.L."/>
            <person name="Alikhan N.F."/>
            <person name="Baker D."/>
            <person name="Gharbi K."/>
            <person name="Hall N."/>
            <person name="Watson M."/>
            <person name="Adriaenssens E.M."/>
            <person name="Foster-Nyarko E."/>
            <person name="Jarju S."/>
            <person name="Secka A."/>
            <person name="Antonio M."/>
            <person name="Oren A."/>
            <person name="Chaudhuri R.R."/>
            <person name="La Ragione R."/>
            <person name="Hildebrand F."/>
            <person name="Pallen M.J."/>
        </authorList>
    </citation>
    <scope>NUCLEOTIDE SEQUENCE</scope>
    <source>
        <strain evidence="9">D5-748</strain>
    </source>
</reference>
<comment type="catalytic activity">
    <reaction evidence="1">
        <text>ATP + protein L-histidine = ADP + protein N-phospho-L-histidine.</text>
        <dbReference type="EC" id="2.7.13.3"/>
    </reaction>
</comment>
<evidence type="ECO:0000256" key="4">
    <source>
        <dbReference type="PROSITE-ProRule" id="PRU00169"/>
    </source>
</evidence>
<evidence type="ECO:0000256" key="6">
    <source>
        <dbReference type="SAM" id="Phobius"/>
    </source>
</evidence>
<gene>
    <name evidence="9" type="ORF">IAC23_08000</name>
</gene>
<dbReference type="SUPFAM" id="SSF55874">
    <property type="entry name" value="ATPase domain of HSP90 chaperone/DNA topoisomerase II/histidine kinase"/>
    <property type="match status" value="1"/>
</dbReference>
<dbReference type="EC" id="2.7.13.3" evidence="2"/>
<dbReference type="Gene3D" id="3.30.565.10">
    <property type="entry name" value="Histidine kinase-like ATPase, C-terminal domain"/>
    <property type="match status" value="1"/>
</dbReference>
<evidence type="ECO:0000259" key="7">
    <source>
        <dbReference type="PROSITE" id="PS50109"/>
    </source>
</evidence>
<dbReference type="InterPro" id="IPR005467">
    <property type="entry name" value="His_kinase_dom"/>
</dbReference>
<dbReference type="CDD" id="cd00082">
    <property type="entry name" value="HisKA"/>
    <property type="match status" value="1"/>
</dbReference>
<dbReference type="Pfam" id="PF00512">
    <property type="entry name" value="HisKA"/>
    <property type="match status" value="1"/>
</dbReference>
<evidence type="ECO:0000256" key="1">
    <source>
        <dbReference type="ARBA" id="ARBA00000085"/>
    </source>
</evidence>